<feature type="transmembrane region" description="Helical" evidence="1">
    <location>
        <begin position="203"/>
        <end position="223"/>
    </location>
</feature>
<keyword evidence="1" id="KW-0472">Membrane</keyword>
<evidence type="ECO:0000313" key="2">
    <source>
        <dbReference type="EMBL" id="MBL0765851.1"/>
    </source>
</evidence>
<feature type="transmembrane region" description="Helical" evidence="1">
    <location>
        <begin position="171"/>
        <end position="191"/>
    </location>
</feature>
<feature type="transmembrane region" description="Helical" evidence="1">
    <location>
        <begin position="85"/>
        <end position="103"/>
    </location>
</feature>
<dbReference type="InterPro" id="IPR009339">
    <property type="entry name" value="DUF998"/>
</dbReference>
<dbReference type="Pfam" id="PF06197">
    <property type="entry name" value="DUF998"/>
    <property type="match status" value="1"/>
</dbReference>
<name>A0A937ABG1_9BACT</name>
<reference evidence="2" key="1">
    <citation type="submission" date="2021-01" db="EMBL/GenBank/DDBJ databases">
        <title>Marivirga sp. nov., isolated from intertidal surface sediments.</title>
        <authorList>
            <person name="Zhang M."/>
        </authorList>
    </citation>
    <scope>NUCLEOTIDE SEQUENCE</scope>
    <source>
        <strain evidence="2">SM1354</strain>
    </source>
</reference>
<protein>
    <submittedName>
        <fullName evidence="2">DUF998 domain-containing protein</fullName>
    </submittedName>
</protein>
<dbReference type="Proteomes" id="UP000642920">
    <property type="component" value="Unassembled WGS sequence"/>
</dbReference>
<keyword evidence="3" id="KW-1185">Reference proteome</keyword>
<dbReference type="AlphaFoldDB" id="A0A937ABG1"/>
<feature type="transmembrane region" description="Helical" evidence="1">
    <location>
        <begin position="131"/>
        <end position="151"/>
    </location>
</feature>
<sequence length="231" mass="26171">MSTQNSSPNIWLSSTKNFRRVVGLNGMLLPLLLWLFLYLTSGHVEVLKSISHYYYTRSNSIFIGVMATLSMFLIVYNYKDKKADFIASCIAGVAAICVILFPTDNLLANPCLLEDSFAISYTPPNTVSEKFHLLAAAVFFMALAYMSFFLFVKSNKPKGERSKNKIIRNTIYRVCAVLMVLSIAVIGLLSYTDIISEARYDALKITFWMEVLAIESFGFSWLIKGEFFFED</sequence>
<evidence type="ECO:0000313" key="3">
    <source>
        <dbReference type="Proteomes" id="UP000642920"/>
    </source>
</evidence>
<evidence type="ECO:0000256" key="1">
    <source>
        <dbReference type="SAM" id="Phobius"/>
    </source>
</evidence>
<dbReference type="RefSeq" id="WP_201921244.1">
    <property type="nucleotide sequence ID" value="NZ_JAERQG010000002.1"/>
</dbReference>
<gene>
    <name evidence="2" type="ORF">JKP34_11355</name>
</gene>
<accession>A0A937ABG1</accession>
<feature type="transmembrane region" description="Helical" evidence="1">
    <location>
        <begin position="60"/>
        <end position="78"/>
    </location>
</feature>
<dbReference type="EMBL" id="JAERQG010000002">
    <property type="protein sequence ID" value="MBL0765851.1"/>
    <property type="molecule type" value="Genomic_DNA"/>
</dbReference>
<comment type="caution">
    <text evidence="2">The sequence shown here is derived from an EMBL/GenBank/DDBJ whole genome shotgun (WGS) entry which is preliminary data.</text>
</comment>
<proteinExistence type="predicted"/>
<organism evidence="2 3">
    <name type="scientific">Marivirga atlantica</name>
    <dbReference type="NCBI Taxonomy" id="1548457"/>
    <lineage>
        <taxon>Bacteria</taxon>
        <taxon>Pseudomonadati</taxon>
        <taxon>Bacteroidota</taxon>
        <taxon>Cytophagia</taxon>
        <taxon>Cytophagales</taxon>
        <taxon>Marivirgaceae</taxon>
        <taxon>Marivirga</taxon>
    </lineage>
</organism>
<keyword evidence="1" id="KW-1133">Transmembrane helix</keyword>
<feature type="transmembrane region" description="Helical" evidence="1">
    <location>
        <begin position="21"/>
        <end position="40"/>
    </location>
</feature>
<keyword evidence="1" id="KW-0812">Transmembrane</keyword>